<feature type="domain" description="ABC transporter" evidence="3">
    <location>
        <begin position="6"/>
        <end position="243"/>
    </location>
</feature>
<sequence>MARINLTAVDVTFRIFDAGQRSFTRHLLPGTRAEKGLEIAALSAITLVLEPGSRIALLGPNSSGKTTMLRVMAGLVPPLRGTASIHGRPGAVFSIGFGALPEASLADLAYAQGLLMGVPPALARAKVDEILDFAEIRSQAKCPAHVAPPGVLSRLGTAAALCLNADILLFDEVLDNMDPHFHGKLETAIAERIDSGAILVMAERSRGLLSRFCSEALLLCDGQLSARGPLDAILRDGGASLTF</sequence>
<reference evidence="4 5" key="1">
    <citation type="submission" date="2015-01" db="EMBL/GenBank/DDBJ databases">
        <title>Genome Sequence of Magnetospirillum magnetotacticum Strain MS-1.</title>
        <authorList>
            <person name="Marinov G.K."/>
            <person name="Smalley M.D."/>
            <person name="DeSalvo G."/>
        </authorList>
    </citation>
    <scope>NUCLEOTIDE SEQUENCE [LARGE SCALE GENOMIC DNA]</scope>
    <source>
        <strain evidence="4 5">MS-1</strain>
    </source>
</reference>
<evidence type="ECO:0000313" key="4">
    <source>
        <dbReference type="EMBL" id="KIL99588.1"/>
    </source>
</evidence>
<dbReference type="InterPro" id="IPR003593">
    <property type="entry name" value="AAA+_ATPase"/>
</dbReference>
<dbReference type="AlphaFoldDB" id="A0A0C2YWV8"/>
<accession>A0A0C2YWV8</accession>
<organism evidence="4 5">
    <name type="scientific">Paramagnetospirillum magnetotacticum MS-1</name>
    <dbReference type="NCBI Taxonomy" id="272627"/>
    <lineage>
        <taxon>Bacteria</taxon>
        <taxon>Pseudomonadati</taxon>
        <taxon>Pseudomonadota</taxon>
        <taxon>Alphaproteobacteria</taxon>
        <taxon>Rhodospirillales</taxon>
        <taxon>Magnetospirillaceae</taxon>
        <taxon>Paramagnetospirillum</taxon>
    </lineage>
</organism>
<dbReference type="GO" id="GO:0016887">
    <property type="term" value="F:ATP hydrolysis activity"/>
    <property type="evidence" value="ECO:0007669"/>
    <property type="project" value="InterPro"/>
</dbReference>
<proteinExistence type="predicted"/>
<dbReference type="PANTHER" id="PTHR46743:SF2">
    <property type="entry name" value="TEICHOIC ACIDS EXPORT ATP-BINDING PROTEIN TAGH"/>
    <property type="match status" value="1"/>
</dbReference>
<dbReference type="PROSITE" id="PS50893">
    <property type="entry name" value="ABC_TRANSPORTER_2"/>
    <property type="match status" value="1"/>
</dbReference>
<keyword evidence="5" id="KW-1185">Reference proteome</keyword>
<keyword evidence="2 4" id="KW-0067">ATP-binding</keyword>
<dbReference type="EMBL" id="JXSL01000023">
    <property type="protein sequence ID" value="KIL99588.1"/>
    <property type="molecule type" value="Genomic_DNA"/>
</dbReference>
<dbReference type="Gene3D" id="3.40.50.300">
    <property type="entry name" value="P-loop containing nucleotide triphosphate hydrolases"/>
    <property type="match status" value="1"/>
</dbReference>
<dbReference type="RefSeq" id="WP_009868097.1">
    <property type="nucleotide sequence ID" value="NZ_JXSL01000023.1"/>
</dbReference>
<gene>
    <name evidence="4" type="ORF">CCC_04104</name>
</gene>
<dbReference type="STRING" id="272627.CCC_04104"/>
<evidence type="ECO:0000259" key="3">
    <source>
        <dbReference type="PROSITE" id="PS50893"/>
    </source>
</evidence>
<dbReference type="OrthoDB" id="9778870at2"/>
<dbReference type="Proteomes" id="UP000031971">
    <property type="component" value="Unassembled WGS sequence"/>
</dbReference>
<dbReference type="InterPro" id="IPR027417">
    <property type="entry name" value="P-loop_NTPase"/>
</dbReference>
<dbReference type="SMART" id="SM00382">
    <property type="entry name" value="AAA"/>
    <property type="match status" value="1"/>
</dbReference>
<evidence type="ECO:0000256" key="2">
    <source>
        <dbReference type="ARBA" id="ARBA00022840"/>
    </source>
</evidence>
<dbReference type="SUPFAM" id="SSF52540">
    <property type="entry name" value="P-loop containing nucleoside triphosphate hydrolases"/>
    <property type="match status" value="1"/>
</dbReference>
<evidence type="ECO:0000313" key="5">
    <source>
        <dbReference type="Proteomes" id="UP000031971"/>
    </source>
</evidence>
<keyword evidence="1" id="KW-0547">Nucleotide-binding</keyword>
<evidence type="ECO:0000256" key="1">
    <source>
        <dbReference type="ARBA" id="ARBA00022741"/>
    </source>
</evidence>
<comment type="caution">
    <text evidence="4">The sequence shown here is derived from an EMBL/GenBank/DDBJ whole genome shotgun (WGS) entry which is preliminary data.</text>
</comment>
<name>A0A0C2YWV8_PARME</name>
<dbReference type="InterPro" id="IPR050683">
    <property type="entry name" value="Bact_Polysacc_Export_ATP-bd"/>
</dbReference>
<dbReference type="Pfam" id="PF00005">
    <property type="entry name" value="ABC_tran"/>
    <property type="match status" value="1"/>
</dbReference>
<protein>
    <submittedName>
        <fullName evidence="4">ABC transporter ATP-binding protein</fullName>
    </submittedName>
</protein>
<dbReference type="GO" id="GO:0005524">
    <property type="term" value="F:ATP binding"/>
    <property type="evidence" value="ECO:0007669"/>
    <property type="project" value="UniProtKB-KW"/>
</dbReference>
<dbReference type="InterPro" id="IPR003439">
    <property type="entry name" value="ABC_transporter-like_ATP-bd"/>
</dbReference>
<dbReference type="PANTHER" id="PTHR46743">
    <property type="entry name" value="TEICHOIC ACIDS EXPORT ATP-BINDING PROTEIN TAGH"/>
    <property type="match status" value="1"/>
</dbReference>